<feature type="region of interest" description="Disordered" evidence="2">
    <location>
        <begin position="22"/>
        <end position="79"/>
    </location>
</feature>
<dbReference type="AlphaFoldDB" id="A0A6A4VLE5"/>
<evidence type="ECO:0000256" key="1">
    <source>
        <dbReference type="ARBA" id="ARBA00023157"/>
    </source>
</evidence>
<dbReference type="InterPro" id="IPR018378">
    <property type="entry name" value="C-type_lectin_CS"/>
</dbReference>
<evidence type="ECO:0000256" key="2">
    <source>
        <dbReference type="SAM" id="MobiDB-lite"/>
    </source>
</evidence>
<feature type="domain" description="C-type lectin" evidence="4">
    <location>
        <begin position="102"/>
        <end position="217"/>
    </location>
</feature>
<feature type="compositionally biased region" description="Low complexity" evidence="2">
    <location>
        <begin position="36"/>
        <end position="51"/>
    </location>
</feature>
<keyword evidence="3" id="KW-0732">Signal</keyword>
<gene>
    <name evidence="5" type="primary">Asgr2_1</name>
    <name evidence="5" type="ORF">FJT64_001026</name>
</gene>
<sequence>MKPAAFRTLLVLALLALAVGQKNKSSRRKSKRKSTTTEAAPETTTTAAPTTTLPPPQQPARAPTQWYNGRGGPGSGPGFSGPGRPYYYLSWRDAPPTRMLYTWAEADDICRMEGGQLISVNTREKQSYLSWLFDEEAEDIRSLWTSGKFQTGEFRWADGTAVSAGYTRWSRTGPLFQPQPDNAEGFEDCIAVLNDLYGDGVAWHDEQCSYRHHFVCEL</sequence>
<keyword evidence="5" id="KW-0675">Receptor</keyword>
<accession>A0A6A4VLE5</accession>
<dbReference type="InterPro" id="IPR016186">
    <property type="entry name" value="C-type_lectin-like/link_sf"/>
</dbReference>
<dbReference type="CDD" id="cd00037">
    <property type="entry name" value="CLECT"/>
    <property type="match status" value="1"/>
</dbReference>
<dbReference type="Pfam" id="PF00059">
    <property type="entry name" value="Lectin_C"/>
    <property type="match status" value="1"/>
</dbReference>
<feature type="signal peptide" evidence="3">
    <location>
        <begin position="1"/>
        <end position="20"/>
    </location>
</feature>
<dbReference type="PANTHER" id="PTHR21407">
    <property type="entry name" value="RE43931P-RELATED"/>
    <property type="match status" value="1"/>
</dbReference>
<evidence type="ECO:0000256" key="3">
    <source>
        <dbReference type="SAM" id="SignalP"/>
    </source>
</evidence>
<comment type="caution">
    <text evidence="5">The sequence shown here is derived from an EMBL/GenBank/DDBJ whole genome shotgun (WGS) entry which is preliminary data.</text>
</comment>
<evidence type="ECO:0000313" key="6">
    <source>
        <dbReference type="Proteomes" id="UP000440578"/>
    </source>
</evidence>
<evidence type="ECO:0000259" key="4">
    <source>
        <dbReference type="PROSITE" id="PS50041"/>
    </source>
</evidence>
<dbReference type="InterPro" id="IPR016187">
    <property type="entry name" value="CTDL_fold"/>
</dbReference>
<dbReference type="EMBL" id="VIIS01001831">
    <property type="protein sequence ID" value="KAF0292150.1"/>
    <property type="molecule type" value="Genomic_DNA"/>
</dbReference>
<name>A0A6A4VLE5_AMPAM</name>
<feature type="compositionally biased region" description="Basic residues" evidence="2">
    <location>
        <begin position="24"/>
        <end position="34"/>
    </location>
</feature>
<organism evidence="5 6">
    <name type="scientific">Amphibalanus amphitrite</name>
    <name type="common">Striped barnacle</name>
    <name type="synonym">Balanus amphitrite</name>
    <dbReference type="NCBI Taxonomy" id="1232801"/>
    <lineage>
        <taxon>Eukaryota</taxon>
        <taxon>Metazoa</taxon>
        <taxon>Ecdysozoa</taxon>
        <taxon>Arthropoda</taxon>
        <taxon>Crustacea</taxon>
        <taxon>Multicrustacea</taxon>
        <taxon>Cirripedia</taxon>
        <taxon>Thoracica</taxon>
        <taxon>Thoracicalcarea</taxon>
        <taxon>Balanomorpha</taxon>
        <taxon>Balanoidea</taxon>
        <taxon>Balanidae</taxon>
        <taxon>Amphibalaninae</taxon>
        <taxon>Amphibalanus</taxon>
    </lineage>
</organism>
<keyword evidence="6" id="KW-1185">Reference proteome</keyword>
<reference evidence="5 6" key="1">
    <citation type="submission" date="2019-07" db="EMBL/GenBank/DDBJ databases">
        <title>Draft genome assembly of a fouling barnacle, Amphibalanus amphitrite (Darwin, 1854): The first reference genome for Thecostraca.</title>
        <authorList>
            <person name="Kim W."/>
        </authorList>
    </citation>
    <scope>NUCLEOTIDE SEQUENCE [LARGE SCALE GENOMIC DNA]</scope>
    <source>
        <strain evidence="5">SNU_AA5</strain>
        <tissue evidence="5">Soma without cirri and trophi</tissue>
    </source>
</reference>
<dbReference type="InterPro" id="IPR001304">
    <property type="entry name" value="C-type_lectin-like"/>
</dbReference>
<dbReference type="SMART" id="SM00034">
    <property type="entry name" value="CLECT"/>
    <property type="match status" value="1"/>
</dbReference>
<proteinExistence type="predicted"/>
<protein>
    <submittedName>
        <fullName evidence="5">Asialoglycoprotein receptor 2</fullName>
    </submittedName>
</protein>
<dbReference type="SUPFAM" id="SSF56436">
    <property type="entry name" value="C-type lectin-like"/>
    <property type="match status" value="1"/>
</dbReference>
<dbReference type="Gene3D" id="3.10.100.10">
    <property type="entry name" value="Mannose-Binding Protein A, subunit A"/>
    <property type="match status" value="1"/>
</dbReference>
<keyword evidence="1" id="KW-1015">Disulfide bond</keyword>
<dbReference type="Proteomes" id="UP000440578">
    <property type="component" value="Unassembled WGS sequence"/>
</dbReference>
<dbReference type="PROSITE" id="PS50041">
    <property type="entry name" value="C_TYPE_LECTIN_2"/>
    <property type="match status" value="1"/>
</dbReference>
<evidence type="ECO:0000313" key="5">
    <source>
        <dbReference type="EMBL" id="KAF0292150.1"/>
    </source>
</evidence>
<dbReference type="OrthoDB" id="6375279at2759"/>
<feature type="compositionally biased region" description="Gly residues" evidence="2">
    <location>
        <begin position="69"/>
        <end position="79"/>
    </location>
</feature>
<dbReference type="PROSITE" id="PS00615">
    <property type="entry name" value="C_TYPE_LECTIN_1"/>
    <property type="match status" value="1"/>
</dbReference>
<feature type="chain" id="PRO_5025501809" evidence="3">
    <location>
        <begin position="21"/>
        <end position="218"/>
    </location>
</feature>